<evidence type="ECO:0000313" key="3">
    <source>
        <dbReference type="Proteomes" id="UP001320972"/>
    </source>
</evidence>
<dbReference type="InterPro" id="IPR021027">
    <property type="entry name" value="Transposase_put_HTH"/>
</dbReference>
<proteinExistence type="predicted"/>
<dbReference type="Pfam" id="PF12323">
    <property type="entry name" value="HTH_OrfB_IS605"/>
    <property type="match status" value="1"/>
</dbReference>
<accession>A0ABT2QE38</accession>
<name>A0ABT2QE38_9EURY</name>
<feature type="non-terminal residue" evidence="2">
    <location>
        <position position="87"/>
    </location>
</feature>
<organism evidence="2 3">
    <name type="scientific">Natronoglomus mannanivorans</name>
    <dbReference type="NCBI Taxonomy" id="2979990"/>
    <lineage>
        <taxon>Archaea</taxon>
        <taxon>Methanobacteriati</taxon>
        <taxon>Methanobacteriota</taxon>
        <taxon>Stenosarchaea group</taxon>
        <taxon>Halobacteria</taxon>
        <taxon>Halobacteriales</taxon>
        <taxon>Natrialbaceae</taxon>
        <taxon>Natronoglomus</taxon>
    </lineage>
</organism>
<gene>
    <name evidence="2" type="ORF">OB955_10620</name>
</gene>
<sequence length="87" mass="10555">MNYNYRYRLRPSDALAEQLAWTVDTCRQVYNHFLHRLNRTDDTSAYSEQKLLPSLKKWWNDLKQVHSKVLQKVVQRLYDNLSTLRGR</sequence>
<protein>
    <submittedName>
        <fullName evidence="2">Helix-turn-helix domain-containing protein</fullName>
    </submittedName>
</protein>
<dbReference type="Proteomes" id="UP001320972">
    <property type="component" value="Unassembled WGS sequence"/>
</dbReference>
<reference evidence="2 3" key="1">
    <citation type="submission" date="2022-09" db="EMBL/GenBank/DDBJ databases">
        <title>Enrichment on poylsaccharides allowed isolation of novel metabolic and taxonomic groups of Haloarchaea.</title>
        <authorList>
            <person name="Sorokin D.Y."/>
            <person name="Elcheninov A.G."/>
            <person name="Khizhniak T.V."/>
            <person name="Kolganova T.V."/>
            <person name="Kublanov I.V."/>
        </authorList>
    </citation>
    <scope>NUCLEOTIDE SEQUENCE [LARGE SCALE GENOMIC DNA]</scope>
    <source>
        <strain evidence="2 3">AArc-m2/3/4</strain>
    </source>
</reference>
<evidence type="ECO:0000313" key="2">
    <source>
        <dbReference type="EMBL" id="MCU4973195.1"/>
    </source>
</evidence>
<evidence type="ECO:0000259" key="1">
    <source>
        <dbReference type="Pfam" id="PF12323"/>
    </source>
</evidence>
<feature type="domain" description="Transposase putative helix-turn-helix" evidence="1">
    <location>
        <begin position="1"/>
        <end position="38"/>
    </location>
</feature>
<dbReference type="RefSeq" id="WP_338007809.1">
    <property type="nucleotide sequence ID" value="NZ_JAOPKB010000004.1"/>
</dbReference>
<comment type="caution">
    <text evidence="2">The sequence shown here is derived from an EMBL/GenBank/DDBJ whole genome shotgun (WGS) entry which is preliminary data.</text>
</comment>
<keyword evidence="3" id="KW-1185">Reference proteome</keyword>
<dbReference type="EMBL" id="JAOPKB010000004">
    <property type="protein sequence ID" value="MCU4973195.1"/>
    <property type="molecule type" value="Genomic_DNA"/>
</dbReference>